<dbReference type="PANTHER" id="PTHR33240">
    <property type="entry name" value="OS08G0508500 PROTEIN"/>
    <property type="match status" value="1"/>
</dbReference>
<comment type="caution">
    <text evidence="1">The sequence shown here is derived from an EMBL/GenBank/DDBJ whole genome shotgun (WGS) entry which is preliminary data.</text>
</comment>
<evidence type="ECO:0000313" key="1">
    <source>
        <dbReference type="EMBL" id="GAA0171208.1"/>
    </source>
</evidence>
<gene>
    <name evidence="1" type="ORF">LIER_41107</name>
</gene>
<dbReference type="AlphaFoldDB" id="A0AAV3R7G2"/>
<sequence length="106" mass="11521">MPISAQVISFSDAELQGLKLPHDHPVVIAPVNANYAVERMLVDNGSSADILSIYDKLGLPRNMLQPMTTPLTGFTSHSVYPKGTNLDFTVGSGDKKNPLLEHNSQF</sequence>
<accession>A0AAV3R7G2</accession>
<protein>
    <submittedName>
        <fullName evidence="1">Uncharacterized protein</fullName>
    </submittedName>
</protein>
<dbReference type="EMBL" id="BAABME010024953">
    <property type="protein sequence ID" value="GAA0171208.1"/>
    <property type="molecule type" value="Genomic_DNA"/>
</dbReference>
<reference evidence="1 2" key="1">
    <citation type="submission" date="2024-01" db="EMBL/GenBank/DDBJ databases">
        <title>The complete chloroplast genome sequence of Lithospermum erythrorhizon: insights into the phylogenetic relationship among Boraginaceae species and the maternal lineages of purple gromwells.</title>
        <authorList>
            <person name="Okada T."/>
            <person name="Watanabe K."/>
        </authorList>
    </citation>
    <scope>NUCLEOTIDE SEQUENCE [LARGE SCALE GENOMIC DNA]</scope>
</reference>
<dbReference type="Proteomes" id="UP001454036">
    <property type="component" value="Unassembled WGS sequence"/>
</dbReference>
<name>A0AAV3R7G2_LITER</name>
<proteinExistence type="predicted"/>
<organism evidence="1 2">
    <name type="scientific">Lithospermum erythrorhizon</name>
    <name type="common">Purple gromwell</name>
    <name type="synonym">Lithospermum officinale var. erythrorhizon</name>
    <dbReference type="NCBI Taxonomy" id="34254"/>
    <lineage>
        <taxon>Eukaryota</taxon>
        <taxon>Viridiplantae</taxon>
        <taxon>Streptophyta</taxon>
        <taxon>Embryophyta</taxon>
        <taxon>Tracheophyta</taxon>
        <taxon>Spermatophyta</taxon>
        <taxon>Magnoliopsida</taxon>
        <taxon>eudicotyledons</taxon>
        <taxon>Gunneridae</taxon>
        <taxon>Pentapetalae</taxon>
        <taxon>asterids</taxon>
        <taxon>lamiids</taxon>
        <taxon>Boraginales</taxon>
        <taxon>Boraginaceae</taxon>
        <taxon>Boraginoideae</taxon>
        <taxon>Lithospermeae</taxon>
        <taxon>Lithospermum</taxon>
    </lineage>
</organism>
<evidence type="ECO:0000313" key="2">
    <source>
        <dbReference type="Proteomes" id="UP001454036"/>
    </source>
</evidence>
<dbReference type="PANTHER" id="PTHR33240:SF15">
    <property type="entry name" value="GAG-PRO-LIKE PROTEIN"/>
    <property type="match status" value="1"/>
</dbReference>
<keyword evidence="2" id="KW-1185">Reference proteome</keyword>